<dbReference type="PANTHER" id="PTHR10270">
    <property type="entry name" value="SOX TRANSCRIPTION FACTOR"/>
    <property type="match status" value="1"/>
</dbReference>
<dbReference type="InterPro" id="IPR050140">
    <property type="entry name" value="SRY-related_HMG-box_TF-like"/>
</dbReference>
<evidence type="ECO:0000256" key="2">
    <source>
        <dbReference type="ARBA" id="ARBA00023125"/>
    </source>
</evidence>
<comment type="subcellular location">
    <subcellularLocation>
        <location evidence="1">Nucleus</location>
    </subcellularLocation>
</comment>
<evidence type="ECO:0000313" key="7">
    <source>
        <dbReference type="EMBL" id="APW77287.1"/>
    </source>
</evidence>
<dbReference type="Pfam" id="PF00505">
    <property type="entry name" value="HMG_box"/>
    <property type="match status" value="1"/>
</dbReference>
<keyword evidence="3 4" id="KW-0539">Nucleus</keyword>
<evidence type="ECO:0000256" key="4">
    <source>
        <dbReference type="PROSITE-ProRule" id="PRU00267"/>
    </source>
</evidence>
<keyword evidence="2 4" id="KW-0238">DNA-binding</keyword>
<accession>A0A1P8KZZ4</accession>
<dbReference type="InterPro" id="IPR009071">
    <property type="entry name" value="HMG_box_dom"/>
</dbReference>
<reference evidence="7" key="1">
    <citation type="submission" date="2016-11" db="EMBL/GenBank/DDBJ databases">
        <title>An evolutionarily conserved SoxB-Hdac2 crosstalk regulates neurogenesis in a cnidarian.</title>
        <authorList>
            <person name="Flici H."/>
            <person name="Schnitzler C.E."/>
            <person name="Millane R.C."/>
            <person name="Govinden G."/>
            <person name="Houlihan A."/>
            <person name="Baxevanis A.D."/>
            <person name="Frank U."/>
        </authorList>
    </citation>
    <scope>NUCLEOTIDE SEQUENCE</scope>
</reference>
<gene>
    <name evidence="7" type="primary">Sox22</name>
</gene>
<proteinExistence type="evidence at transcript level"/>
<evidence type="ECO:0000259" key="6">
    <source>
        <dbReference type="PROSITE" id="PS50118"/>
    </source>
</evidence>
<feature type="DNA-binding region" description="HMG box" evidence="4">
    <location>
        <begin position="79"/>
        <end position="147"/>
    </location>
</feature>
<dbReference type="GO" id="GO:0030154">
    <property type="term" value="P:cell differentiation"/>
    <property type="evidence" value="ECO:0007669"/>
    <property type="project" value="TreeGrafter"/>
</dbReference>
<evidence type="ECO:0000256" key="3">
    <source>
        <dbReference type="ARBA" id="ARBA00023242"/>
    </source>
</evidence>
<dbReference type="FunFam" id="1.10.30.10:FF:000002">
    <property type="entry name" value="transcription factor Sox-2"/>
    <property type="match status" value="1"/>
</dbReference>
<dbReference type="CDD" id="cd22028">
    <property type="entry name" value="HMG-box_SoxA_SoxB_SoxG"/>
    <property type="match status" value="1"/>
</dbReference>
<dbReference type="Gene3D" id="1.10.30.10">
    <property type="entry name" value="High mobility group box domain"/>
    <property type="match status" value="1"/>
</dbReference>
<feature type="domain" description="HMG box" evidence="6">
    <location>
        <begin position="79"/>
        <end position="147"/>
    </location>
</feature>
<dbReference type="PROSITE" id="PS50118">
    <property type="entry name" value="HMG_BOX_2"/>
    <property type="match status" value="1"/>
</dbReference>
<dbReference type="PANTHER" id="PTHR10270:SF324">
    <property type="entry name" value="SOX DOMAIN-CONTAINING PROTEIN DICHAETE-RELATED"/>
    <property type="match status" value="1"/>
</dbReference>
<dbReference type="SUPFAM" id="SSF47095">
    <property type="entry name" value="HMG-box"/>
    <property type="match status" value="1"/>
</dbReference>
<dbReference type="AlphaFoldDB" id="A0A1P8KZZ4"/>
<organism evidence="7">
    <name type="scientific">Hydractinia echinata</name>
    <name type="common">Snail fur</name>
    <name type="synonym">Hermit crab hydroid</name>
    <dbReference type="NCBI Taxonomy" id="3283270"/>
    <lineage>
        <taxon>Eukaryota</taxon>
        <taxon>Metazoa</taxon>
        <taxon>Cnidaria</taxon>
        <taxon>Anthozoa</taxon>
        <taxon>Octocorallia</taxon>
        <taxon>Malacalcyonacea</taxon>
        <taxon>Cladiellidae</taxon>
        <taxon>Klyxum</taxon>
    </lineage>
</organism>
<sequence>MYEKSNIPKVEPVEMVSNPMTSLNPHSQILAQQQQQHNGSGSPSPTLMSMPQQTNLSSGQTTLNPSQTNGDVAKKPDHVKRPMNAFMVWSREKRRKMAQINPRMHNSEISKILGAEWKRMGEIEKQPYVEEAKRLQTQHSIEYPNYKYKPRRRKPKTMIKKDKMGFPYATDPNGIPTGMKFPYPSPFPQDSMYAPIYQMPGAPPGYAMYADYGSPAIARQAMVPAQVRHSPGATTTASSVHDFYSSMAMQTARITSAEMMPMTNDRYSSVVTQSNMPSFTTTPTLHIPSDSIAYSQMYAQRH</sequence>
<dbReference type="SMART" id="SM00398">
    <property type="entry name" value="HMG"/>
    <property type="match status" value="1"/>
</dbReference>
<evidence type="ECO:0000256" key="1">
    <source>
        <dbReference type="ARBA" id="ARBA00004123"/>
    </source>
</evidence>
<name>A0A1P8KZZ4_HYDEC</name>
<dbReference type="GO" id="GO:0001228">
    <property type="term" value="F:DNA-binding transcription activator activity, RNA polymerase II-specific"/>
    <property type="evidence" value="ECO:0007669"/>
    <property type="project" value="TreeGrafter"/>
</dbReference>
<evidence type="ECO:0000256" key="5">
    <source>
        <dbReference type="SAM" id="MobiDB-lite"/>
    </source>
</evidence>
<protein>
    <submittedName>
        <fullName evidence="7">Sox22</fullName>
    </submittedName>
</protein>
<dbReference type="EMBL" id="KY273086">
    <property type="protein sequence ID" value="APW77287.1"/>
    <property type="molecule type" value="mRNA"/>
</dbReference>
<dbReference type="InterPro" id="IPR036910">
    <property type="entry name" value="HMG_box_dom_sf"/>
</dbReference>
<dbReference type="GO" id="GO:0005634">
    <property type="term" value="C:nucleus"/>
    <property type="evidence" value="ECO:0007669"/>
    <property type="project" value="UniProtKB-SubCell"/>
</dbReference>
<feature type="region of interest" description="Disordered" evidence="5">
    <location>
        <begin position="1"/>
        <end position="81"/>
    </location>
</feature>
<feature type="compositionally biased region" description="Polar residues" evidence="5">
    <location>
        <begin position="18"/>
        <end position="70"/>
    </location>
</feature>
<dbReference type="GO" id="GO:0000978">
    <property type="term" value="F:RNA polymerase II cis-regulatory region sequence-specific DNA binding"/>
    <property type="evidence" value="ECO:0007669"/>
    <property type="project" value="TreeGrafter"/>
</dbReference>